<evidence type="ECO:0000313" key="2">
    <source>
        <dbReference type="EMBL" id="KFM59029.1"/>
    </source>
</evidence>
<dbReference type="AlphaFoldDB" id="A0A087T1P0"/>
<feature type="non-terminal residue" evidence="2">
    <location>
        <position position="51"/>
    </location>
</feature>
<dbReference type="Proteomes" id="UP000054359">
    <property type="component" value="Unassembled WGS sequence"/>
</dbReference>
<evidence type="ECO:0000256" key="1">
    <source>
        <dbReference type="SAM" id="MobiDB-lite"/>
    </source>
</evidence>
<feature type="region of interest" description="Disordered" evidence="1">
    <location>
        <begin position="26"/>
        <end position="51"/>
    </location>
</feature>
<dbReference type="EMBL" id="KK112990">
    <property type="protein sequence ID" value="KFM59029.1"/>
    <property type="molecule type" value="Genomic_DNA"/>
</dbReference>
<name>A0A087T1P0_STEMI</name>
<proteinExistence type="predicted"/>
<sequence length="51" mass="5481">MEDINLGESLETALQNFGLQTSLSVTGKAPSVCSSPDKQHSRKLLSSSFLQ</sequence>
<protein>
    <submittedName>
        <fullName evidence="2">Uncharacterized protein</fullName>
    </submittedName>
</protein>
<keyword evidence="3" id="KW-1185">Reference proteome</keyword>
<reference evidence="2 3" key="1">
    <citation type="submission" date="2013-11" db="EMBL/GenBank/DDBJ databases">
        <title>Genome sequencing of Stegodyphus mimosarum.</title>
        <authorList>
            <person name="Bechsgaard J."/>
        </authorList>
    </citation>
    <scope>NUCLEOTIDE SEQUENCE [LARGE SCALE GENOMIC DNA]</scope>
</reference>
<accession>A0A087T1P0</accession>
<organism evidence="2 3">
    <name type="scientific">Stegodyphus mimosarum</name>
    <name type="common">African social velvet spider</name>
    <dbReference type="NCBI Taxonomy" id="407821"/>
    <lineage>
        <taxon>Eukaryota</taxon>
        <taxon>Metazoa</taxon>
        <taxon>Ecdysozoa</taxon>
        <taxon>Arthropoda</taxon>
        <taxon>Chelicerata</taxon>
        <taxon>Arachnida</taxon>
        <taxon>Araneae</taxon>
        <taxon>Araneomorphae</taxon>
        <taxon>Entelegynae</taxon>
        <taxon>Eresoidea</taxon>
        <taxon>Eresidae</taxon>
        <taxon>Stegodyphus</taxon>
    </lineage>
</organism>
<gene>
    <name evidence="2" type="ORF">X975_03504</name>
</gene>
<evidence type="ECO:0000313" key="3">
    <source>
        <dbReference type="Proteomes" id="UP000054359"/>
    </source>
</evidence>